<proteinExistence type="predicted"/>
<reference evidence="1" key="1">
    <citation type="journal article" date="2020" name="Stud. Mycol.">
        <title>101 Dothideomycetes genomes: a test case for predicting lifestyles and emergence of pathogens.</title>
        <authorList>
            <person name="Haridas S."/>
            <person name="Albert R."/>
            <person name="Binder M."/>
            <person name="Bloem J."/>
            <person name="Labutti K."/>
            <person name="Salamov A."/>
            <person name="Andreopoulos B."/>
            <person name="Baker S."/>
            <person name="Barry K."/>
            <person name="Bills G."/>
            <person name="Bluhm B."/>
            <person name="Cannon C."/>
            <person name="Castanera R."/>
            <person name="Culley D."/>
            <person name="Daum C."/>
            <person name="Ezra D."/>
            <person name="Gonzalez J."/>
            <person name="Henrissat B."/>
            <person name="Kuo A."/>
            <person name="Liang C."/>
            <person name="Lipzen A."/>
            <person name="Lutzoni F."/>
            <person name="Magnuson J."/>
            <person name="Mondo S."/>
            <person name="Nolan M."/>
            <person name="Ohm R."/>
            <person name="Pangilinan J."/>
            <person name="Park H.-J."/>
            <person name="Ramirez L."/>
            <person name="Alfaro M."/>
            <person name="Sun H."/>
            <person name="Tritt A."/>
            <person name="Yoshinaga Y."/>
            <person name="Zwiers L.-H."/>
            <person name="Turgeon B."/>
            <person name="Goodwin S."/>
            <person name="Spatafora J."/>
            <person name="Crous P."/>
            <person name="Grigoriev I."/>
        </authorList>
    </citation>
    <scope>NUCLEOTIDE SEQUENCE</scope>
    <source>
        <strain evidence="1">ATCC 74209</strain>
    </source>
</reference>
<dbReference type="Proteomes" id="UP000799536">
    <property type="component" value="Unassembled WGS sequence"/>
</dbReference>
<protein>
    <submittedName>
        <fullName evidence="1">Uncharacterized protein</fullName>
    </submittedName>
</protein>
<keyword evidence="2" id="KW-1185">Reference proteome</keyword>
<accession>A0A9P4JLC0</accession>
<dbReference type="EMBL" id="ML993972">
    <property type="protein sequence ID" value="KAF2201526.1"/>
    <property type="molecule type" value="Genomic_DNA"/>
</dbReference>
<organism evidence="1 2">
    <name type="scientific">Delitschia confertaspora ATCC 74209</name>
    <dbReference type="NCBI Taxonomy" id="1513339"/>
    <lineage>
        <taxon>Eukaryota</taxon>
        <taxon>Fungi</taxon>
        <taxon>Dikarya</taxon>
        <taxon>Ascomycota</taxon>
        <taxon>Pezizomycotina</taxon>
        <taxon>Dothideomycetes</taxon>
        <taxon>Pleosporomycetidae</taxon>
        <taxon>Pleosporales</taxon>
        <taxon>Delitschiaceae</taxon>
        <taxon>Delitschia</taxon>
    </lineage>
</organism>
<sequence>MYDCVCLLSSSLLFSFSSLGDYSRVRTLSWRFFFFSSSLDLLERSQVFPYGNIIRWFYMLGPLRPSPELYHQSGVQHGGLLLHFISFASFVERRRSSFPGEIVDVVMIIPDPLFIP</sequence>
<evidence type="ECO:0000313" key="2">
    <source>
        <dbReference type="Proteomes" id="UP000799536"/>
    </source>
</evidence>
<gene>
    <name evidence="1" type="ORF">GQ43DRAFT_33255</name>
</gene>
<evidence type="ECO:0000313" key="1">
    <source>
        <dbReference type="EMBL" id="KAF2201526.1"/>
    </source>
</evidence>
<dbReference type="AlphaFoldDB" id="A0A9P4JLC0"/>
<name>A0A9P4JLC0_9PLEO</name>
<comment type="caution">
    <text evidence="1">The sequence shown here is derived from an EMBL/GenBank/DDBJ whole genome shotgun (WGS) entry which is preliminary data.</text>
</comment>